<dbReference type="EMBL" id="JAEPRE010000108">
    <property type="protein sequence ID" value="KAG2232522.1"/>
    <property type="molecule type" value="Genomic_DNA"/>
</dbReference>
<name>A0A8H7VV41_9FUNG</name>
<proteinExistence type="predicted"/>
<comment type="caution">
    <text evidence="2">The sequence shown here is derived from an EMBL/GenBank/DDBJ whole genome shotgun (WGS) entry which is preliminary data.</text>
</comment>
<evidence type="ECO:0000256" key="1">
    <source>
        <dbReference type="SAM" id="MobiDB-lite"/>
    </source>
</evidence>
<evidence type="ECO:0000313" key="2">
    <source>
        <dbReference type="EMBL" id="KAG2232522.1"/>
    </source>
</evidence>
<protein>
    <submittedName>
        <fullName evidence="2">Uncharacterized protein</fullName>
    </submittedName>
</protein>
<reference evidence="2" key="1">
    <citation type="submission" date="2021-01" db="EMBL/GenBank/DDBJ databases">
        <title>Metabolic potential, ecology and presence of endohyphal bacteria is reflected in genomic diversity of Mucoromycotina.</title>
        <authorList>
            <person name="Muszewska A."/>
            <person name="Okrasinska A."/>
            <person name="Steczkiewicz K."/>
            <person name="Drgas O."/>
            <person name="Orlowska M."/>
            <person name="Perlinska-Lenart U."/>
            <person name="Aleksandrzak-Piekarczyk T."/>
            <person name="Szatraj K."/>
            <person name="Zielenkiewicz U."/>
            <person name="Pilsyk S."/>
            <person name="Malc E."/>
            <person name="Mieczkowski P."/>
            <person name="Kruszewska J.S."/>
            <person name="Biernat P."/>
            <person name="Pawlowska J."/>
        </authorList>
    </citation>
    <scope>NUCLEOTIDE SEQUENCE</scope>
    <source>
        <strain evidence="2">WA0000018081</strain>
    </source>
</reference>
<feature type="compositionally biased region" description="Basic and acidic residues" evidence="1">
    <location>
        <begin position="16"/>
        <end position="27"/>
    </location>
</feature>
<evidence type="ECO:0000313" key="3">
    <source>
        <dbReference type="Proteomes" id="UP000613177"/>
    </source>
</evidence>
<sequence length="130" mass="15227">MLHSRQLFRNGWKGQSNKDKPYNDIKNKKQSRQDTNNMIADIKYQLQKKRRELYLSRHIVRKGNDGRRKLEINHTHFGGTDNDLVSMTETRVFTMKKFVPIGMTVNKKLTCHVNMIGTNAEMFTRAAVSE</sequence>
<keyword evidence="3" id="KW-1185">Reference proteome</keyword>
<gene>
    <name evidence="2" type="ORF">INT48_005412</name>
</gene>
<feature type="region of interest" description="Disordered" evidence="1">
    <location>
        <begin position="1"/>
        <end position="38"/>
    </location>
</feature>
<dbReference type="Proteomes" id="UP000613177">
    <property type="component" value="Unassembled WGS sequence"/>
</dbReference>
<accession>A0A8H7VV41</accession>
<dbReference type="AlphaFoldDB" id="A0A8H7VV41"/>
<organism evidence="2 3">
    <name type="scientific">Thamnidium elegans</name>
    <dbReference type="NCBI Taxonomy" id="101142"/>
    <lineage>
        <taxon>Eukaryota</taxon>
        <taxon>Fungi</taxon>
        <taxon>Fungi incertae sedis</taxon>
        <taxon>Mucoromycota</taxon>
        <taxon>Mucoromycotina</taxon>
        <taxon>Mucoromycetes</taxon>
        <taxon>Mucorales</taxon>
        <taxon>Mucorineae</taxon>
        <taxon>Mucoraceae</taxon>
        <taxon>Thamnidium</taxon>
    </lineage>
</organism>